<dbReference type="Pfam" id="PF13460">
    <property type="entry name" value="NAD_binding_10"/>
    <property type="match status" value="1"/>
</dbReference>
<dbReference type="Gene3D" id="3.40.50.720">
    <property type="entry name" value="NAD(P)-binding Rossmann-like Domain"/>
    <property type="match status" value="1"/>
</dbReference>
<comment type="caution">
    <text evidence="2">The sequence shown here is derived from an EMBL/GenBank/DDBJ whole genome shotgun (WGS) entry which is preliminary data.</text>
</comment>
<dbReference type="PANTHER" id="PTHR43162">
    <property type="match status" value="1"/>
</dbReference>
<evidence type="ECO:0000313" key="3">
    <source>
        <dbReference type="Proteomes" id="UP001501578"/>
    </source>
</evidence>
<dbReference type="SUPFAM" id="SSF51735">
    <property type="entry name" value="NAD(P)-binding Rossmann-fold domains"/>
    <property type="match status" value="1"/>
</dbReference>
<protein>
    <submittedName>
        <fullName evidence="2">NAD(P)H-binding protein</fullName>
    </submittedName>
</protein>
<evidence type="ECO:0000313" key="2">
    <source>
        <dbReference type="EMBL" id="GAA0927579.1"/>
    </source>
</evidence>
<reference evidence="2 3" key="1">
    <citation type="journal article" date="2019" name="Int. J. Syst. Evol. Microbiol.">
        <title>The Global Catalogue of Microorganisms (GCM) 10K type strain sequencing project: providing services to taxonomists for standard genome sequencing and annotation.</title>
        <authorList>
            <consortium name="The Broad Institute Genomics Platform"/>
            <consortium name="The Broad Institute Genome Sequencing Center for Infectious Disease"/>
            <person name="Wu L."/>
            <person name="Ma J."/>
        </authorList>
    </citation>
    <scope>NUCLEOTIDE SEQUENCE [LARGE SCALE GENOMIC DNA]</scope>
    <source>
        <strain evidence="2 3">JCM 11136</strain>
    </source>
</reference>
<accession>A0ABN1PFS2</accession>
<keyword evidence="3" id="KW-1185">Reference proteome</keyword>
<sequence length="319" mass="35153">MPEIKRIESTPESGRLRLLTVVSARKDAGSSPTGIVGRSLARQLLAAGDRVRVIAEPDQLADWPDAVELVEGSITRPGEYAAAFDGVESVFLAGALPSTVQDALALALAAGVRRIVVLSSHGPEYEEAYPPETWFWLAIERAVERSGMEWTHIRPSAVMGSVLEGTYPATGSDWPDTIRREQAVREAFLGEGHYPFIHEDDLAAVAVPALREDEYVGGVLEAVGLPISSLSRVRSIAEAIGRDIDAVELTPSESRAIWQRRGWPDSGIDVTLYALEEYFAQLAELTRWTLEQRPSMKEIIGRSPRTYDDWAIENADRFR</sequence>
<dbReference type="RefSeq" id="WP_343950469.1">
    <property type="nucleotide sequence ID" value="NZ_BAAAHQ010000013.1"/>
</dbReference>
<dbReference type="InterPro" id="IPR016040">
    <property type="entry name" value="NAD(P)-bd_dom"/>
</dbReference>
<evidence type="ECO:0000259" key="1">
    <source>
        <dbReference type="Pfam" id="PF13460"/>
    </source>
</evidence>
<dbReference type="EMBL" id="BAAAHQ010000013">
    <property type="protein sequence ID" value="GAA0927579.1"/>
    <property type="molecule type" value="Genomic_DNA"/>
</dbReference>
<feature type="domain" description="NAD(P)-binding" evidence="1">
    <location>
        <begin position="33"/>
        <end position="161"/>
    </location>
</feature>
<dbReference type="InterPro" id="IPR036291">
    <property type="entry name" value="NAD(P)-bd_dom_sf"/>
</dbReference>
<dbReference type="Proteomes" id="UP001501578">
    <property type="component" value="Unassembled WGS sequence"/>
</dbReference>
<name>A0ABN1PFS2_9ACTN</name>
<organism evidence="2 3">
    <name type="scientific">Nonomuraea longicatena</name>
    <dbReference type="NCBI Taxonomy" id="83682"/>
    <lineage>
        <taxon>Bacteria</taxon>
        <taxon>Bacillati</taxon>
        <taxon>Actinomycetota</taxon>
        <taxon>Actinomycetes</taxon>
        <taxon>Streptosporangiales</taxon>
        <taxon>Streptosporangiaceae</taxon>
        <taxon>Nonomuraea</taxon>
    </lineage>
</organism>
<gene>
    <name evidence="2" type="ORF">GCM10009560_30220</name>
</gene>
<dbReference type="PANTHER" id="PTHR43162:SF1">
    <property type="entry name" value="PRESTALK A DIFFERENTIATION PROTEIN A"/>
    <property type="match status" value="1"/>
</dbReference>
<dbReference type="InterPro" id="IPR051604">
    <property type="entry name" value="Ergot_Alk_Oxidoreductase"/>
</dbReference>
<proteinExistence type="predicted"/>